<dbReference type="InterPro" id="IPR002130">
    <property type="entry name" value="Cyclophilin-type_PPIase_dom"/>
</dbReference>
<dbReference type="InterPro" id="IPR020892">
    <property type="entry name" value="Cyclophilin-type_PPIase_CS"/>
</dbReference>
<accession>A0AAU6PH52</accession>
<dbReference type="CDD" id="cd01920">
    <property type="entry name" value="cyclophilin_EcCYP_like"/>
    <property type="match status" value="1"/>
</dbReference>
<name>A0AAU6PH52_9GAMM</name>
<feature type="domain" description="PPIase cyclophilin-type" evidence="6">
    <location>
        <begin position="1"/>
        <end position="160"/>
    </location>
</feature>
<dbReference type="GO" id="GO:0003677">
    <property type="term" value="F:DNA binding"/>
    <property type="evidence" value="ECO:0007669"/>
    <property type="project" value="InterPro"/>
</dbReference>
<dbReference type="GO" id="GO:0030261">
    <property type="term" value="P:chromosome condensation"/>
    <property type="evidence" value="ECO:0007669"/>
    <property type="project" value="InterPro"/>
</dbReference>
<comment type="function">
    <text evidence="4">PPIases accelerate the folding of proteins. It catalyzes the cis-trans isomerization of proline imidic peptide bonds in oligopeptides.</text>
</comment>
<evidence type="ECO:0000256" key="1">
    <source>
        <dbReference type="ARBA" id="ARBA00007365"/>
    </source>
</evidence>
<proteinExistence type="inferred from homology"/>
<protein>
    <recommendedName>
        <fullName evidence="4">Peptidyl-prolyl cis-trans isomerase</fullName>
        <shortName evidence="4">PPIase</shortName>
        <ecNumber evidence="4">5.2.1.8</ecNumber>
    </recommendedName>
</protein>
<dbReference type="SUPFAM" id="SSF50891">
    <property type="entry name" value="Cyclophilin-like"/>
    <property type="match status" value="1"/>
</dbReference>
<dbReference type="InterPro" id="IPR044665">
    <property type="entry name" value="E_coli_cyclophilin_A-like"/>
</dbReference>
<sequence length="266" mass="29086">MIIFKTNMGDIHIELDAKKAPITAKNFTAYVKSGFYDDTIFHRVIKNFMVQGGGFDENMKEKPTKKEIKNEANNGLKNAKYTVAMARTMIPHSASSQFFINTSDNGFLDYPGQDGWGYCVFGEVVKGHKVVDKINAVATGHQGMHADVPNEVVIVIKATVKASAKKKPIAKKPTTKKKVVAKKPVTKKAVAKKTVTKKPATKKIPTKKAVAKKATAKKPVVKKAATKKATPKKPAAKKTTTKKTLSKKPVTKKTPVKKVVKKATKK</sequence>
<dbReference type="Gene3D" id="2.40.100.10">
    <property type="entry name" value="Cyclophilin-like"/>
    <property type="match status" value="1"/>
</dbReference>
<dbReference type="PANTHER" id="PTHR43246">
    <property type="entry name" value="PEPTIDYL-PROLYL CIS-TRANS ISOMERASE CYP38, CHLOROPLASTIC"/>
    <property type="match status" value="1"/>
</dbReference>
<reference evidence="7" key="1">
    <citation type="submission" date="2023-10" db="EMBL/GenBank/DDBJ databases">
        <title>The first scallop-associated chemosynthetic bacterial symbiont.</title>
        <authorList>
            <person name="Lin Y.-T."/>
            <person name="Sun J."/>
            <person name="Ip J.C.-H."/>
            <person name="He X."/>
            <person name="Gao Z.-M."/>
            <person name="Perez M."/>
            <person name="Xu T."/>
            <person name="Qian P.-Y."/>
            <person name="Qiu J.-W."/>
        </authorList>
    </citation>
    <scope>NUCLEOTIDE SEQUENCE</scope>
    <source>
        <strain evidence="7">Gill1</strain>
    </source>
</reference>
<dbReference type="InterPro" id="IPR029000">
    <property type="entry name" value="Cyclophilin-like_dom_sf"/>
</dbReference>
<evidence type="ECO:0000256" key="5">
    <source>
        <dbReference type="SAM" id="MobiDB-lite"/>
    </source>
</evidence>
<gene>
    <name evidence="7" type="ORF">Ctma_1069</name>
</gene>
<organism evidence="7">
    <name type="scientific">Catillopecten margaritatus gill symbiont</name>
    <dbReference type="NCBI Taxonomy" id="3083288"/>
    <lineage>
        <taxon>Bacteria</taxon>
        <taxon>Pseudomonadati</taxon>
        <taxon>Pseudomonadota</taxon>
        <taxon>Gammaproteobacteria</taxon>
        <taxon>sulfur-oxidizing symbionts</taxon>
    </lineage>
</organism>
<evidence type="ECO:0000313" key="7">
    <source>
        <dbReference type="EMBL" id="WXU00355.1"/>
    </source>
</evidence>
<evidence type="ECO:0000256" key="4">
    <source>
        <dbReference type="RuleBase" id="RU363019"/>
    </source>
</evidence>
<evidence type="ECO:0000256" key="3">
    <source>
        <dbReference type="ARBA" id="ARBA00023235"/>
    </source>
</evidence>
<dbReference type="PRINTS" id="PR00153">
    <property type="entry name" value="CSAPPISMRASE"/>
</dbReference>
<comment type="catalytic activity">
    <reaction evidence="4">
        <text>[protein]-peptidylproline (omega=180) = [protein]-peptidylproline (omega=0)</text>
        <dbReference type="Rhea" id="RHEA:16237"/>
        <dbReference type="Rhea" id="RHEA-COMP:10747"/>
        <dbReference type="Rhea" id="RHEA-COMP:10748"/>
        <dbReference type="ChEBI" id="CHEBI:83833"/>
        <dbReference type="ChEBI" id="CHEBI:83834"/>
        <dbReference type="EC" id="5.2.1.8"/>
    </reaction>
</comment>
<evidence type="ECO:0000256" key="2">
    <source>
        <dbReference type="ARBA" id="ARBA00023110"/>
    </source>
</evidence>
<dbReference type="GO" id="GO:0006457">
    <property type="term" value="P:protein folding"/>
    <property type="evidence" value="ECO:0007669"/>
    <property type="project" value="InterPro"/>
</dbReference>
<dbReference type="GO" id="GO:0030527">
    <property type="term" value="F:structural constituent of chromatin"/>
    <property type="evidence" value="ECO:0007669"/>
    <property type="project" value="InterPro"/>
</dbReference>
<dbReference type="AlphaFoldDB" id="A0AAU6PH52"/>
<dbReference type="Pfam" id="PF00160">
    <property type="entry name" value="Pro_isomerase"/>
    <property type="match status" value="1"/>
</dbReference>
<keyword evidence="3 4" id="KW-0413">Isomerase</keyword>
<dbReference type="EC" id="5.2.1.8" evidence="4"/>
<dbReference type="PROSITE" id="PS00170">
    <property type="entry name" value="CSA_PPIASE_1"/>
    <property type="match status" value="1"/>
</dbReference>
<dbReference type="GO" id="GO:0003755">
    <property type="term" value="F:peptidyl-prolyl cis-trans isomerase activity"/>
    <property type="evidence" value="ECO:0007669"/>
    <property type="project" value="UniProtKB-UniRule"/>
</dbReference>
<dbReference type="EMBL" id="CP138327">
    <property type="protein sequence ID" value="WXU00355.1"/>
    <property type="molecule type" value="Genomic_DNA"/>
</dbReference>
<comment type="similarity">
    <text evidence="1 4">Belongs to the cyclophilin-type PPIase family.</text>
</comment>
<keyword evidence="2 4" id="KW-0697">Rotamase</keyword>
<evidence type="ECO:0000259" key="6">
    <source>
        <dbReference type="PROSITE" id="PS50072"/>
    </source>
</evidence>
<dbReference type="PROSITE" id="PS50072">
    <property type="entry name" value="CSA_PPIASE_2"/>
    <property type="match status" value="1"/>
</dbReference>
<feature type="region of interest" description="Disordered" evidence="5">
    <location>
        <begin position="190"/>
        <end position="266"/>
    </location>
</feature>